<accession>A0ABQ5DHG2</accession>
<protein>
    <submittedName>
        <fullName evidence="4">Ribonuclease H-like domain-containing protein</fullName>
    </submittedName>
</protein>
<feature type="domain" description="Reverse transcriptase Ty1/copia-type" evidence="2">
    <location>
        <begin position="282"/>
        <end position="442"/>
    </location>
</feature>
<feature type="compositionally biased region" description="Basic and acidic residues" evidence="1">
    <location>
        <begin position="144"/>
        <end position="166"/>
    </location>
</feature>
<dbReference type="InterPro" id="IPR013103">
    <property type="entry name" value="RVT_2"/>
</dbReference>
<dbReference type="PANTHER" id="PTHR11439:SF509">
    <property type="entry name" value="RNA-DIRECTED DNA POLYMERASE"/>
    <property type="match status" value="1"/>
</dbReference>
<evidence type="ECO:0000259" key="2">
    <source>
        <dbReference type="Pfam" id="PF07727"/>
    </source>
</evidence>
<dbReference type="EMBL" id="BQNB010015297">
    <property type="protein sequence ID" value="GJT38362.1"/>
    <property type="molecule type" value="Genomic_DNA"/>
</dbReference>
<gene>
    <name evidence="4" type="ORF">Tco_0938227</name>
</gene>
<reference evidence="4" key="1">
    <citation type="journal article" date="2022" name="Int. J. Mol. Sci.">
        <title>Draft Genome of Tanacetum Coccineum: Genomic Comparison of Closely Related Tanacetum-Family Plants.</title>
        <authorList>
            <person name="Yamashiro T."/>
            <person name="Shiraishi A."/>
            <person name="Nakayama K."/>
            <person name="Satake H."/>
        </authorList>
    </citation>
    <scope>NUCLEOTIDE SEQUENCE</scope>
</reference>
<dbReference type="SUPFAM" id="SSF53098">
    <property type="entry name" value="Ribonuclease H-like"/>
    <property type="match status" value="1"/>
</dbReference>
<dbReference type="InterPro" id="IPR043502">
    <property type="entry name" value="DNA/RNA_pol_sf"/>
</dbReference>
<dbReference type="InterPro" id="IPR012337">
    <property type="entry name" value="RNaseH-like_sf"/>
</dbReference>
<proteinExistence type="predicted"/>
<dbReference type="SUPFAM" id="SSF56672">
    <property type="entry name" value="DNA/RNA polymerases"/>
    <property type="match status" value="1"/>
</dbReference>
<reference evidence="4" key="2">
    <citation type="submission" date="2022-01" db="EMBL/GenBank/DDBJ databases">
        <authorList>
            <person name="Yamashiro T."/>
            <person name="Shiraishi A."/>
            <person name="Satake H."/>
            <person name="Nakayama K."/>
        </authorList>
    </citation>
    <scope>NUCLEOTIDE SEQUENCE</scope>
</reference>
<dbReference type="Pfam" id="PF25597">
    <property type="entry name" value="SH3_retrovirus"/>
    <property type="match status" value="1"/>
</dbReference>
<feature type="domain" description="Retroviral polymerase SH3-like" evidence="3">
    <location>
        <begin position="65"/>
        <end position="110"/>
    </location>
</feature>
<evidence type="ECO:0000256" key="1">
    <source>
        <dbReference type="SAM" id="MobiDB-lite"/>
    </source>
</evidence>
<evidence type="ECO:0000313" key="5">
    <source>
        <dbReference type="Proteomes" id="UP001151760"/>
    </source>
</evidence>
<evidence type="ECO:0000313" key="4">
    <source>
        <dbReference type="EMBL" id="GJT38362.1"/>
    </source>
</evidence>
<feature type="region of interest" description="Disordered" evidence="1">
    <location>
        <begin position="143"/>
        <end position="176"/>
    </location>
</feature>
<comment type="caution">
    <text evidence="4">The sequence shown here is derived from an EMBL/GenBank/DDBJ whole genome shotgun (WGS) entry which is preliminary data.</text>
</comment>
<keyword evidence="5" id="KW-1185">Reference proteome</keyword>
<dbReference type="Pfam" id="PF07727">
    <property type="entry name" value="RVT_2"/>
    <property type="match status" value="1"/>
</dbReference>
<name>A0ABQ5DHG2_9ASTR</name>
<organism evidence="4 5">
    <name type="scientific">Tanacetum coccineum</name>
    <dbReference type="NCBI Taxonomy" id="301880"/>
    <lineage>
        <taxon>Eukaryota</taxon>
        <taxon>Viridiplantae</taxon>
        <taxon>Streptophyta</taxon>
        <taxon>Embryophyta</taxon>
        <taxon>Tracheophyta</taxon>
        <taxon>Spermatophyta</taxon>
        <taxon>Magnoliopsida</taxon>
        <taxon>eudicotyledons</taxon>
        <taxon>Gunneridae</taxon>
        <taxon>Pentapetalae</taxon>
        <taxon>asterids</taxon>
        <taxon>campanulids</taxon>
        <taxon>Asterales</taxon>
        <taxon>Asteraceae</taxon>
        <taxon>Asteroideae</taxon>
        <taxon>Anthemideae</taxon>
        <taxon>Anthemidinae</taxon>
        <taxon>Tanacetum</taxon>
    </lineage>
</organism>
<dbReference type="InterPro" id="IPR057670">
    <property type="entry name" value="SH3_retrovirus"/>
</dbReference>
<dbReference type="Proteomes" id="UP001151760">
    <property type="component" value="Unassembled WGS sequence"/>
</dbReference>
<sequence>MLADSLLPTTFWAEAVSTACYVQNRVLVTKPQNKTPYELLHGRPPSISFMRPFGCPMTILNTLDPLGKFDKKADEVFFVGYSINSKAFRVFKIRTRKVEENLHINFLKNKPNVAGSGPNWLFDIDLLTNSMNYDPSLEDAVADDAGKKTNEEPTNKGERNGQEKEGGASSYANSTNRDSTISLSVSTVGQIFTNADDLPTDPLMPNLEDTADLLNIGIFSGAYDDEDMGGEADLNNLETTMNVSPIPTTRIHKDHPKDQIIGDINSATQTRRMTKISKEHDMMDLKSAFLYGIIEEEVYVCQPPGFEDSHFPNKVYKVEKALYGLHQAIRAWYKTLSSYLLENGFRRGIIDNTLFIKKDKDDILLVQVYVDDIIFGSTKKSLCDEFEQLMHRRFQISSMRELTFFLRLQVKQKDDGIFIGQDKYVADILKKFDFATVKTTSTLIETNKALLKDKEAEDVDAYLYKLMIGTLMYLTTSRPDIMFVICTCARFQVTPKVSHLYAVKRTFRYLKGQPKLGLWYPSGILGIPHLTWKLFLIVEYAGARP</sequence>
<dbReference type="PANTHER" id="PTHR11439">
    <property type="entry name" value="GAG-POL-RELATED RETROTRANSPOSON"/>
    <property type="match status" value="1"/>
</dbReference>
<evidence type="ECO:0000259" key="3">
    <source>
        <dbReference type="Pfam" id="PF25597"/>
    </source>
</evidence>